<keyword evidence="5" id="KW-1185">Reference proteome</keyword>
<feature type="signal peptide" evidence="2">
    <location>
        <begin position="1"/>
        <end position="19"/>
    </location>
</feature>
<evidence type="ECO:0000259" key="3">
    <source>
        <dbReference type="Pfam" id="PF20151"/>
    </source>
</evidence>
<proteinExistence type="predicted"/>
<evidence type="ECO:0000256" key="2">
    <source>
        <dbReference type="SAM" id="SignalP"/>
    </source>
</evidence>
<keyword evidence="1" id="KW-0472">Membrane</keyword>
<accession>A0A9P5XC75</accession>
<keyword evidence="1" id="KW-0812">Transmembrane</keyword>
<keyword evidence="2" id="KW-0732">Signal</keyword>
<dbReference type="AlphaFoldDB" id="A0A9P5XC75"/>
<feature type="domain" description="DUF6533" evidence="3">
    <location>
        <begin position="73"/>
        <end position="118"/>
    </location>
</feature>
<sequence>MFKVIALFILSILFLYTSAAPTFEKDINQPTTNSTKSWEAAHQLPRMVLDPTASLRESDKIVILAYRQQIDQYFNVASVAYWLYEYFLTIIPEISFIWPSRWTSVKVLYLLTRYSPFVDSGLAIPAYIISTATTEMCMNLNIAHTIFVYIGIVFAEVMLVYRVWVVWNQGQWMGCGLFVFSIISMNTAMGLTLAVLSSSEGEHYLPFRLEPLGKLVRFFQCSRTKSTARLRCRFQYTVRNSLLGIHLGIFTRPCGFNVCSVYPHLS</sequence>
<protein>
    <recommendedName>
        <fullName evidence="3">DUF6533 domain-containing protein</fullName>
    </recommendedName>
</protein>
<dbReference type="Pfam" id="PF20151">
    <property type="entry name" value="DUF6533"/>
    <property type="match status" value="1"/>
</dbReference>
<evidence type="ECO:0000313" key="5">
    <source>
        <dbReference type="Proteomes" id="UP000807342"/>
    </source>
</evidence>
<comment type="caution">
    <text evidence="4">The sequence shown here is derived from an EMBL/GenBank/DDBJ whole genome shotgun (WGS) entry which is preliminary data.</text>
</comment>
<evidence type="ECO:0000256" key="1">
    <source>
        <dbReference type="SAM" id="Phobius"/>
    </source>
</evidence>
<feature type="transmembrane region" description="Helical" evidence="1">
    <location>
        <begin position="177"/>
        <end position="196"/>
    </location>
</feature>
<evidence type="ECO:0000313" key="4">
    <source>
        <dbReference type="EMBL" id="KAF9446641.1"/>
    </source>
</evidence>
<organism evidence="4 5">
    <name type="scientific">Macrolepiota fuliginosa MF-IS2</name>
    <dbReference type="NCBI Taxonomy" id="1400762"/>
    <lineage>
        <taxon>Eukaryota</taxon>
        <taxon>Fungi</taxon>
        <taxon>Dikarya</taxon>
        <taxon>Basidiomycota</taxon>
        <taxon>Agaricomycotina</taxon>
        <taxon>Agaricomycetes</taxon>
        <taxon>Agaricomycetidae</taxon>
        <taxon>Agaricales</taxon>
        <taxon>Agaricineae</taxon>
        <taxon>Agaricaceae</taxon>
        <taxon>Macrolepiota</taxon>
    </lineage>
</organism>
<dbReference type="InterPro" id="IPR045340">
    <property type="entry name" value="DUF6533"/>
</dbReference>
<gene>
    <name evidence="4" type="ORF">P691DRAFT_170475</name>
</gene>
<feature type="chain" id="PRO_5040471571" description="DUF6533 domain-containing protein" evidence="2">
    <location>
        <begin position="20"/>
        <end position="266"/>
    </location>
</feature>
<name>A0A9P5XC75_9AGAR</name>
<dbReference type="Proteomes" id="UP000807342">
    <property type="component" value="Unassembled WGS sequence"/>
</dbReference>
<dbReference type="EMBL" id="MU151235">
    <property type="protein sequence ID" value="KAF9446641.1"/>
    <property type="molecule type" value="Genomic_DNA"/>
</dbReference>
<feature type="transmembrane region" description="Helical" evidence="1">
    <location>
        <begin position="146"/>
        <end position="165"/>
    </location>
</feature>
<reference evidence="4" key="1">
    <citation type="submission" date="2020-11" db="EMBL/GenBank/DDBJ databases">
        <authorList>
            <consortium name="DOE Joint Genome Institute"/>
            <person name="Ahrendt S."/>
            <person name="Riley R."/>
            <person name="Andreopoulos W."/>
            <person name="Labutti K."/>
            <person name="Pangilinan J."/>
            <person name="Ruiz-Duenas F.J."/>
            <person name="Barrasa J.M."/>
            <person name="Sanchez-Garcia M."/>
            <person name="Camarero S."/>
            <person name="Miyauchi S."/>
            <person name="Serrano A."/>
            <person name="Linde D."/>
            <person name="Babiker R."/>
            <person name="Drula E."/>
            <person name="Ayuso-Fernandez I."/>
            <person name="Pacheco R."/>
            <person name="Padilla G."/>
            <person name="Ferreira P."/>
            <person name="Barriuso J."/>
            <person name="Kellner H."/>
            <person name="Castanera R."/>
            <person name="Alfaro M."/>
            <person name="Ramirez L."/>
            <person name="Pisabarro A.G."/>
            <person name="Kuo A."/>
            <person name="Tritt A."/>
            <person name="Lipzen A."/>
            <person name="He G."/>
            <person name="Yan M."/>
            <person name="Ng V."/>
            <person name="Cullen D."/>
            <person name="Martin F."/>
            <person name="Rosso M.-N."/>
            <person name="Henrissat B."/>
            <person name="Hibbett D."/>
            <person name="Martinez A.T."/>
            <person name="Grigoriev I.V."/>
        </authorList>
    </citation>
    <scope>NUCLEOTIDE SEQUENCE</scope>
    <source>
        <strain evidence="4">MF-IS2</strain>
    </source>
</reference>
<dbReference type="OrthoDB" id="3353364at2759"/>
<keyword evidence="1" id="KW-1133">Transmembrane helix</keyword>